<evidence type="ECO:0000313" key="2">
    <source>
        <dbReference type="EMBL" id="TYQ03375.1"/>
    </source>
</evidence>
<dbReference type="PANTHER" id="PTHR11839:SF31">
    <property type="entry name" value="ADP-RIBOSE PYROPHOSPHATASE"/>
    <property type="match status" value="1"/>
</dbReference>
<dbReference type="InterPro" id="IPR015797">
    <property type="entry name" value="NUDIX_hydrolase-like_dom_sf"/>
</dbReference>
<dbReference type="CDD" id="cd24158">
    <property type="entry name" value="NUDIX_ADPRase_Rv1700"/>
    <property type="match status" value="1"/>
</dbReference>
<dbReference type="PANTHER" id="PTHR11839">
    <property type="entry name" value="UDP/ADP-SUGAR PYROPHOSPHATASE"/>
    <property type="match status" value="1"/>
</dbReference>
<protein>
    <submittedName>
        <fullName evidence="2">ADP-ribose pyrophosphatase</fullName>
    </submittedName>
</protein>
<gene>
    <name evidence="2" type="ORF">FNL38_105531</name>
</gene>
<dbReference type="GO" id="GO:0019693">
    <property type="term" value="P:ribose phosphate metabolic process"/>
    <property type="evidence" value="ECO:0007669"/>
    <property type="project" value="TreeGrafter"/>
</dbReference>
<reference evidence="2" key="1">
    <citation type="submission" date="2019-07" db="EMBL/GenBank/DDBJ databases">
        <title>Genomic Encyclopedia of Type Strains, Phase IV (KMG-IV): sequencing the most valuable type-strain genomes for metagenomic binning, comparative biology and taxonomic classification.</title>
        <authorList>
            <person name="Goeker M."/>
        </authorList>
    </citation>
    <scope>NUCLEOTIDE SEQUENCE</scope>
    <source>
        <strain evidence="2">DSM 44596</strain>
    </source>
</reference>
<organism evidence="2">
    <name type="scientific">Nocardia globerula</name>
    <dbReference type="NCBI Taxonomy" id="1818"/>
    <lineage>
        <taxon>Bacteria</taxon>
        <taxon>Bacillati</taxon>
        <taxon>Actinomycetota</taxon>
        <taxon>Actinomycetes</taxon>
        <taxon>Mycobacteriales</taxon>
        <taxon>Nocardiaceae</taxon>
        <taxon>Nocardia</taxon>
    </lineage>
</organism>
<dbReference type="Gene3D" id="3.90.79.10">
    <property type="entry name" value="Nucleoside Triphosphate Pyrophosphohydrolase"/>
    <property type="match status" value="1"/>
</dbReference>
<dbReference type="GO" id="GO:0005829">
    <property type="term" value="C:cytosol"/>
    <property type="evidence" value="ECO:0007669"/>
    <property type="project" value="TreeGrafter"/>
</dbReference>
<dbReference type="AlphaFoldDB" id="A0A652YNH0"/>
<name>A0A652YNH0_NOCGL</name>
<dbReference type="GO" id="GO:0006753">
    <property type="term" value="P:nucleoside phosphate metabolic process"/>
    <property type="evidence" value="ECO:0007669"/>
    <property type="project" value="TreeGrafter"/>
</dbReference>
<accession>A0A652YNH0</accession>
<sequence>MSDPGRHEFDTLDSTTIYTGAIIALRKDSVVMPGGQRADREVVEHHGAVAVVAIDADDNLVLIHQYRHPLGHRLWEIPAGLLDALGESPLDAAARELGEETGLGADRWSVLVDVALSPGFTDEAVRIFLAEGLHDVDREDPEHEEADLQIARVPLAQAVDMALRGDLVNATAVSGIMALAAARAVGTELRPADAPWPDRPTAFGERKSRA</sequence>
<comment type="caution">
    <text evidence="2">The sequence shown here is derived from an EMBL/GenBank/DDBJ whole genome shotgun (WGS) entry which is preliminary data.</text>
</comment>
<dbReference type="PROSITE" id="PS51462">
    <property type="entry name" value="NUDIX"/>
    <property type="match status" value="1"/>
</dbReference>
<dbReference type="EMBL" id="VNIQ01000005">
    <property type="protein sequence ID" value="TYQ03375.1"/>
    <property type="molecule type" value="Genomic_DNA"/>
</dbReference>
<dbReference type="InterPro" id="IPR000086">
    <property type="entry name" value="NUDIX_hydrolase_dom"/>
</dbReference>
<dbReference type="GO" id="GO:0016787">
    <property type="term" value="F:hydrolase activity"/>
    <property type="evidence" value="ECO:0007669"/>
    <property type="project" value="UniProtKB-KW"/>
</dbReference>
<keyword evidence="1" id="KW-0378">Hydrolase</keyword>
<proteinExistence type="predicted"/>
<dbReference type="SUPFAM" id="SSF55811">
    <property type="entry name" value="Nudix"/>
    <property type="match status" value="1"/>
</dbReference>
<dbReference type="Pfam" id="PF00293">
    <property type="entry name" value="NUDIX"/>
    <property type="match status" value="1"/>
</dbReference>
<evidence type="ECO:0000256" key="1">
    <source>
        <dbReference type="ARBA" id="ARBA00022801"/>
    </source>
</evidence>